<name>A0A0F0GTK1_LENAE</name>
<gene>
    <name evidence="1" type="ORF">UK23_23030</name>
</gene>
<feature type="non-terminal residue" evidence="1">
    <location>
        <position position="1"/>
    </location>
</feature>
<dbReference type="AlphaFoldDB" id="A0A0F0GTK1"/>
<reference evidence="1 2" key="1">
    <citation type="submission" date="2015-02" db="EMBL/GenBank/DDBJ databases">
        <authorList>
            <person name="Ju K.-S."/>
            <person name="Doroghazi J.R."/>
            <person name="Metcalf W."/>
        </authorList>
    </citation>
    <scope>NUCLEOTIDE SEQUENCE [LARGE SCALE GENOMIC DNA]</scope>
    <source>
        <strain evidence="1 2">NRRL B-16140</strain>
    </source>
</reference>
<protein>
    <submittedName>
        <fullName evidence="1">Uncharacterized protein</fullName>
    </submittedName>
</protein>
<organism evidence="1 2">
    <name type="scientific">Lentzea aerocolonigenes</name>
    <name type="common">Lechevalieria aerocolonigenes</name>
    <name type="synonym">Saccharothrix aerocolonigenes</name>
    <dbReference type="NCBI Taxonomy" id="68170"/>
    <lineage>
        <taxon>Bacteria</taxon>
        <taxon>Bacillati</taxon>
        <taxon>Actinomycetota</taxon>
        <taxon>Actinomycetes</taxon>
        <taxon>Pseudonocardiales</taxon>
        <taxon>Pseudonocardiaceae</taxon>
        <taxon>Lentzea</taxon>
    </lineage>
</organism>
<evidence type="ECO:0000313" key="1">
    <source>
        <dbReference type="EMBL" id="KJK46605.1"/>
    </source>
</evidence>
<proteinExistence type="predicted"/>
<sequence length="104" mass="12180">EHDLSKEPLVFQRAVARTAQIPWMSATTTDLGWSTRRLSPSTRFMQWYARRLFEVIPRNRRVYRSFIRVSQMVDHPAALFRPAVLWPVLTRGGLSGSRPRAKER</sequence>
<keyword evidence="2" id="KW-1185">Reference proteome</keyword>
<accession>A0A0F0GTK1</accession>
<dbReference type="EMBL" id="JYJG01000160">
    <property type="protein sequence ID" value="KJK46605.1"/>
    <property type="molecule type" value="Genomic_DNA"/>
</dbReference>
<evidence type="ECO:0000313" key="2">
    <source>
        <dbReference type="Proteomes" id="UP000033393"/>
    </source>
</evidence>
<dbReference type="Proteomes" id="UP000033393">
    <property type="component" value="Unassembled WGS sequence"/>
</dbReference>
<comment type="caution">
    <text evidence="1">The sequence shown here is derived from an EMBL/GenBank/DDBJ whole genome shotgun (WGS) entry which is preliminary data.</text>
</comment>